<dbReference type="EMBL" id="QKWP01003225">
    <property type="protein sequence ID" value="RIB01262.1"/>
    <property type="molecule type" value="Genomic_DNA"/>
</dbReference>
<sequence length="174" mass="20338">MLKNLRNLFLTTFNNKSQNLYHPDNSPKLNQITYELLDTIWNIQLKQKNNEKEQLLSYVKAIDKGKVTQKRYRELAAISHDIPREYLVSQPRSNINSTMNQQIRTSLIDINQYLNSEINIDNIENVVYGITKAVGKARYCNIKNILKYIIPTLIKNQILNLLEPTIYIRISEDG</sequence>
<comment type="caution">
    <text evidence="1">The sequence shown here is derived from an EMBL/GenBank/DDBJ whole genome shotgun (WGS) entry which is preliminary data.</text>
</comment>
<reference evidence="1 2" key="1">
    <citation type="submission" date="2018-06" db="EMBL/GenBank/DDBJ databases">
        <title>Comparative genomics reveals the genomic features of Rhizophagus irregularis, R. cerebriforme, R. diaphanum and Gigaspora rosea, and their symbiotic lifestyle signature.</title>
        <authorList>
            <person name="Morin E."/>
            <person name="San Clemente H."/>
            <person name="Chen E.C.H."/>
            <person name="De La Providencia I."/>
            <person name="Hainaut M."/>
            <person name="Kuo A."/>
            <person name="Kohler A."/>
            <person name="Murat C."/>
            <person name="Tang N."/>
            <person name="Roy S."/>
            <person name="Loubradou J."/>
            <person name="Henrissat B."/>
            <person name="Grigoriev I.V."/>
            <person name="Corradi N."/>
            <person name="Roux C."/>
            <person name="Martin F.M."/>
        </authorList>
    </citation>
    <scope>NUCLEOTIDE SEQUENCE [LARGE SCALE GENOMIC DNA]</scope>
    <source>
        <strain evidence="1 2">DAOM 194757</strain>
    </source>
</reference>
<gene>
    <name evidence="1" type="ORF">C2G38_2231398</name>
</gene>
<evidence type="ECO:0000313" key="1">
    <source>
        <dbReference type="EMBL" id="RIB01262.1"/>
    </source>
</evidence>
<dbReference type="AlphaFoldDB" id="A0A397TT06"/>
<keyword evidence="2" id="KW-1185">Reference proteome</keyword>
<dbReference type="OrthoDB" id="2425795at2759"/>
<dbReference type="Proteomes" id="UP000266673">
    <property type="component" value="Unassembled WGS sequence"/>
</dbReference>
<organism evidence="1 2">
    <name type="scientific">Gigaspora rosea</name>
    <dbReference type="NCBI Taxonomy" id="44941"/>
    <lineage>
        <taxon>Eukaryota</taxon>
        <taxon>Fungi</taxon>
        <taxon>Fungi incertae sedis</taxon>
        <taxon>Mucoromycota</taxon>
        <taxon>Glomeromycotina</taxon>
        <taxon>Glomeromycetes</taxon>
        <taxon>Diversisporales</taxon>
        <taxon>Gigasporaceae</taxon>
        <taxon>Gigaspora</taxon>
    </lineage>
</organism>
<dbReference type="STRING" id="44941.A0A397TT06"/>
<proteinExistence type="predicted"/>
<accession>A0A397TT06</accession>
<evidence type="ECO:0000313" key="2">
    <source>
        <dbReference type="Proteomes" id="UP000266673"/>
    </source>
</evidence>
<name>A0A397TT06_9GLOM</name>
<protein>
    <submittedName>
        <fullName evidence="1">Uncharacterized protein</fullName>
    </submittedName>
</protein>